<dbReference type="PROSITE" id="PS01124">
    <property type="entry name" value="HTH_ARAC_FAMILY_2"/>
    <property type="match status" value="1"/>
</dbReference>
<dbReference type="Proteomes" id="UP001519342">
    <property type="component" value="Unassembled WGS sequence"/>
</dbReference>
<dbReference type="SMART" id="SM00342">
    <property type="entry name" value="HTH_ARAC"/>
    <property type="match status" value="1"/>
</dbReference>
<dbReference type="InterPro" id="IPR029442">
    <property type="entry name" value="GyrI-like"/>
</dbReference>
<proteinExistence type="predicted"/>
<gene>
    <name evidence="5" type="ORF">J2Z76_000289</name>
</gene>
<dbReference type="EMBL" id="JAGGKS010000001">
    <property type="protein sequence ID" value="MBP1924436.1"/>
    <property type="molecule type" value="Genomic_DNA"/>
</dbReference>
<protein>
    <submittedName>
        <fullName evidence="5">AraC family transcriptional regulator</fullName>
    </submittedName>
</protein>
<dbReference type="PANTHER" id="PTHR47504:SF5">
    <property type="entry name" value="RIGHT ORIGIN-BINDING PROTEIN"/>
    <property type="match status" value="1"/>
</dbReference>
<dbReference type="PANTHER" id="PTHR47504">
    <property type="entry name" value="RIGHT ORIGIN-BINDING PROTEIN"/>
    <property type="match status" value="1"/>
</dbReference>
<reference evidence="5 6" key="1">
    <citation type="submission" date="2021-03" db="EMBL/GenBank/DDBJ databases">
        <title>Genomic Encyclopedia of Type Strains, Phase IV (KMG-IV): sequencing the most valuable type-strain genomes for metagenomic binning, comparative biology and taxonomic classification.</title>
        <authorList>
            <person name="Goeker M."/>
        </authorList>
    </citation>
    <scope>NUCLEOTIDE SEQUENCE [LARGE SCALE GENOMIC DNA]</scope>
    <source>
        <strain evidence="5 6">DSM 24004</strain>
    </source>
</reference>
<dbReference type="SUPFAM" id="SSF46689">
    <property type="entry name" value="Homeodomain-like"/>
    <property type="match status" value="2"/>
</dbReference>
<dbReference type="InterPro" id="IPR018060">
    <property type="entry name" value="HTH_AraC"/>
</dbReference>
<dbReference type="InterPro" id="IPR010499">
    <property type="entry name" value="AraC_E-bd"/>
</dbReference>
<name>A0ABS4G9S7_9FIRM</name>
<keyword evidence="3" id="KW-0804">Transcription</keyword>
<dbReference type="InterPro" id="IPR011256">
    <property type="entry name" value="Reg_factor_effector_dom_sf"/>
</dbReference>
<keyword evidence="1" id="KW-0805">Transcription regulation</keyword>
<accession>A0ABS4G9S7</accession>
<dbReference type="SUPFAM" id="SSF55136">
    <property type="entry name" value="Probable bacterial effector-binding domain"/>
    <property type="match status" value="1"/>
</dbReference>
<organism evidence="5 6">
    <name type="scientific">Sedimentibacter acidaminivorans</name>
    <dbReference type="NCBI Taxonomy" id="913099"/>
    <lineage>
        <taxon>Bacteria</taxon>
        <taxon>Bacillati</taxon>
        <taxon>Bacillota</taxon>
        <taxon>Tissierellia</taxon>
        <taxon>Sedimentibacter</taxon>
    </lineage>
</organism>
<dbReference type="Gene3D" id="3.20.80.10">
    <property type="entry name" value="Regulatory factor, effector binding domain"/>
    <property type="match status" value="1"/>
</dbReference>
<dbReference type="Gene3D" id="1.10.10.60">
    <property type="entry name" value="Homeodomain-like"/>
    <property type="match status" value="2"/>
</dbReference>
<evidence type="ECO:0000313" key="5">
    <source>
        <dbReference type="EMBL" id="MBP1924436.1"/>
    </source>
</evidence>
<evidence type="ECO:0000256" key="1">
    <source>
        <dbReference type="ARBA" id="ARBA00023015"/>
    </source>
</evidence>
<dbReference type="InterPro" id="IPR050959">
    <property type="entry name" value="MarA-like"/>
</dbReference>
<dbReference type="Pfam" id="PF06445">
    <property type="entry name" value="GyrI-like"/>
    <property type="match status" value="1"/>
</dbReference>
<keyword evidence="2" id="KW-0238">DNA-binding</keyword>
<sequence>MKLLYDLIEGDDVMEWISRLNEAVDYIEENLDKEISYDKLAQIACCSTFHFIRMFSYIADVSLSEYIRRRRLTMAAFDLQTGREKIIDIALKYGYDSPTAFNRAFHNIHGISPTAARKQGVSLKAYPHISFKIAIKGDSEMNYKIVTKEAFKIVGVKEHYSMNVDECFAAVPLFWQKTIQSGVVPTILNLIDKEPFGLLGVSTCMNGKDFDYYIAAATDKDTPEELTEYTVPECTWAVFECIGAMPSAIQVLQKRIVTEWLPTSGYEYANAPDIEVYFEGDQQSPDYKCEVWLPITRKK</sequence>
<comment type="caution">
    <text evidence="5">The sequence shown here is derived from an EMBL/GenBank/DDBJ whole genome shotgun (WGS) entry which is preliminary data.</text>
</comment>
<evidence type="ECO:0000259" key="4">
    <source>
        <dbReference type="PROSITE" id="PS01124"/>
    </source>
</evidence>
<keyword evidence="6" id="KW-1185">Reference proteome</keyword>
<dbReference type="SMART" id="SM00871">
    <property type="entry name" value="AraC_E_bind"/>
    <property type="match status" value="1"/>
</dbReference>
<evidence type="ECO:0000256" key="2">
    <source>
        <dbReference type="ARBA" id="ARBA00023125"/>
    </source>
</evidence>
<evidence type="ECO:0000256" key="3">
    <source>
        <dbReference type="ARBA" id="ARBA00023163"/>
    </source>
</evidence>
<feature type="domain" description="HTH araC/xylS-type" evidence="4">
    <location>
        <begin position="21"/>
        <end position="119"/>
    </location>
</feature>
<dbReference type="InterPro" id="IPR009057">
    <property type="entry name" value="Homeodomain-like_sf"/>
</dbReference>
<evidence type="ECO:0000313" key="6">
    <source>
        <dbReference type="Proteomes" id="UP001519342"/>
    </source>
</evidence>
<dbReference type="Pfam" id="PF12833">
    <property type="entry name" value="HTH_18"/>
    <property type="match status" value="1"/>
</dbReference>